<name>A0A0B6YK62_9EUPU</name>
<organism evidence="2">
    <name type="scientific">Arion vulgaris</name>
    <dbReference type="NCBI Taxonomy" id="1028688"/>
    <lineage>
        <taxon>Eukaryota</taxon>
        <taxon>Metazoa</taxon>
        <taxon>Spiralia</taxon>
        <taxon>Lophotrochozoa</taxon>
        <taxon>Mollusca</taxon>
        <taxon>Gastropoda</taxon>
        <taxon>Heterobranchia</taxon>
        <taxon>Euthyneura</taxon>
        <taxon>Panpulmonata</taxon>
        <taxon>Eupulmonata</taxon>
        <taxon>Stylommatophora</taxon>
        <taxon>Helicina</taxon>
        <taxon>Arionoidea</taxon>
        <taxon>Arionidae</taxon>
        <taxon>Arion</taxon>
    </lineage>
</organism>
<feature type="non-terminal residue" evidence="2">
    <location>
        <position position="134"/>
    </location>
</feature>
<dbReference type="GO" id="GO:0004568">
    <property type="term" value="F:chitinase activity"/>
    <property type="evidence" value="ECO:0007669"/>
    <property type="project" value="TreeGrafter"/>
</dbReference>
<evidence type="ECO:0000313" key="2">
    <source>
        <dbReference type="EMBL" id="CEK56201.1"/>
    </source>
</evidence>
<dbReference type="InterPro" id="IPR001223">
    <property type="entry name" value="Glyco_hydro18_cat"/>
</dbReference>
<sequence length="134" mass="15192">AEPGKIMLGLPLYGKTFKLCEKGHEPGDKSCGAANPDTLHYYEILKRLNDGRLQRKWMKDELVPYAFSEQERLWVGYDDEESIRAKVNFARQKKLGGVMVWAIDTDDFSGQFGGQGVKYPLMTTIKDTLEGKSE</sequence>
<feature type="domain" description="GH18" evidence="1">
    <location>
        <begin position="1"/>
        <end position="132"/>
    </location>
</feature>
<dbReference type="PANTHER" id="PTHR11177">
    <property type="entry name" value="CHITINASE"/>
    <property type="match status" value="1"/>
</dbReference>
<dbReference type="SUPFAM" id="SSF54556">
    <property type="entry name" value="Chitinase insertion domain"/>
    <property type="match status" value="1"/>
</dbReference>
<dbReference type="GO" id="GO:0008061">
    <property type="term" value="F:chitin binding"/>
    <property type="evidence" value="ECO:0007669"/>
    <property type="project" value="TreeGrafter"/>
</dbReference>
<accession>A0A0B6YK62</accession>
<proteinExistence type="predicted"/>
<dbReference type="GO" id="GO:0005975">
    <property type="term" value="P:carbohydrate metabolic process"/>
    <property type="evidence" value="ECO:0007669"/>
    <property type="project" value="InterPro"/>
</dbReference>
<gene>
    <name evidence="2" type="primary">ORF27068</name>
</gene>
<dbReference type="InterPro" id="IPR017853">
    <property type="entry name" value="GH"/>
</dbReference>
<dbReference type="EMBL" id="HACG01009336">
    <property type="protein sequence ID" value="CEK56201.1"/>
    <property type="molecule type" value="Transcribed_RNA"/>
</dbReference>
<dbReference type="PANTHER" id="PTHR11177:SF317">
    <property type="entry name" value="CHITINASE 12-RELATED"/>
    <property type="match status" value="1"/>
</dbReference>
<dbReference type="GO" id="GO:0006032">
    <property type="term" value="P:chitin catabolic process"/>
    <property type="evidence" value="ECO:0007669"/>
    <property type="project" value="TreeGrafter"/>
</dbReference>
<dbReference type="GO" id="GO:0005576">
    <property type="term" value="C:extracellular region"/>
    <property type="evidence" value="ECO:0007669"/>
    <property type="project" value="TreeGrafter"/>
</dbReference>
<protein>
    <recommendedName>
        <fullName evidence="1">GH18 domain-containing protein</fullName>
    </recommendedName>
</protein>
<dbReference type="AlphaFoldDB" id="A0A0B6YK62"/>
<dbReference type="Gene3D" id="3.10.50.10">
    <property type="match status" value="1"/>
</dbReference>
<dbReference type="Pfam" id="PF00704">
    <property type="entry name" value="Glyco_hydro_18"/>
    <property type="match status" value="1"/>
</dbReference>
<dbReference type="PROSITE" id="PS51910">
    <property type="entry name" value="GH18_2"/>
    <property type="match status" value="1"/>
</dbReference>
<dbReference type="InterPro" id="IPR050314">
    <property type="entry name" value="Glycosyl_Hydrlase_18"/>
</dbReference>
<feature type="non-terminal residue" evidence="2">
    <location>
        <position position="1"/>
    </location>
</feature>
<dbReference type="InterPro" id="IPR029070">
    <property type="entry name" value="Chitinase_insertion_sf"/>
</dbReference>
<dbReference type="SUPFAM" id="SSF51445">
    <property type="entry name" value="(Trans)glycosidases"/>
    <property type="match status" value="1"/>
</dbReference>
<evidence type="ECO:0000259" key="1">
    <source>
        <dbReference type="PROSITE" id="PS51910"/>
    </source>
</evidence>
<reference evidence="2" key="1">
    <citation type="submission" date="2014-12" db="EMBL/GenBank/DDBJ databases">
        <title>Insight into the proteome of Arion vulgaris.</title>
        <authorList>
            <person name="Aradska J."/>
            <person name="Bulat T."/>
            <person name="Smidak R."/>
            <person name="Sarate P."/>
            <person name="Gangsoo J."/>
            <person name="Sialana F."/>
            <person name="Bilban M."/>
            <person name="Lubec G."/>
        </authorList>
    </citation>
    <scope>NUCLEOTIDE SEQUENCE</scope>
    <source>
        <tissue evidence="2">Skin</tissue>
    </source>
</reference>
<dbReference type="Gene3D" id="3.20.20.80">
    <property type="entry name" value="Glycosidases"/>
    <property type="match status" value="1"/>
</dbReference>